<gene>
    <name evidence="16" type="ORF">Lalb_Chr03g0041231</name>
</gene>
<dbReference type="Gene3D" id="1.20.120.1770">
    <property type="match status" value="1"/>
</dbReference>
<name>A0A6A4QWX8_LUPAL</name>
<evidence type="ECO:0000259" key="15">
    <source>
        <dbReference type="PROSITE" id="PS50939"/>
    </source>
</evidence>
<feature type="binding site" description="axial binding residue" evidence="12">
    <location>
        <position position="319"/>
    </location>
    <ligand>
        <name>heme b</name>
        <dbReference type="ChEBI" id="CHEBI:60344"/>
        <label>1</label>
    </ligand>
    <ligandPart>
        <name>Fe</name>
        <dbReference type="ChEBI" id="CHEBI:18248"/>
    </ligandPart>
</feature>
<dbReference type="GO" id="GO:0016020">
    <property type="term" value="C:membrane"/>
    <property type="evidence" value="ECO:0007669"/>
    <property type="project" value="UniProtKB-SubCell"/>
</dbReference>
<dbReference type="PIRSF" id="PIRSF037471">
    <property type="entry name" value="UCP037471"/>
    <property type="match status" value="1"/>
</dbReference>
<dbReference type="SMART" id="SM00665">
    <property type="entry name" value="B561"/>
    <property type="match status" value="1"/>
</dbReference>
<evidence type="ECO:0000259" key="14">
    <source>
        <dbReference type="PROSITE" id="PS50836"/>
    </source>
</evidence>
<feature type="transmembrane region" description="Helical" evidence="13">
    <location>
        <begin position="322"/>
        <end position="339"/>
    </location>
</feature>
<feature type="domain" description="DOMON" evidence="14">
    <location>
        <begin position="92"/>
        <end position="219"/>
    </location>
</feature>
<evidence type="ECO:0000256" key="4">
    <source>
        <dbReference type="ARBA" id="ARBA00022692"/>
    </source>
</evidence>
<evidence type="ECO:0000256" key="3">
    <source>
        <dbReference type="ARBA" id="ARBA00022617"/>
    </source>
</evidence>
<feature type="transmembrane region" description="Helical" evidence="13">
    <location>
        <begin position="351"/>
        <end position="371"/>
    </location>
</feature>
<evidence type="ECO:0000256" key="2">
    <source>
        <dbReference type="ARBA" id="ARBA00022448"/>
    </source>
</evidence>
<evidence type="ECO:0000256" key="6">
    <source>
        <dbReference type="ARBA" id="ARBA00022729"/>
    </source>
</evidence>
<dbReference type="PANTHER" id="PTHR23130">
    <property type="entry name" value="CYTOCHROME B561 AND DOMON DOMAIN-CONTAINING PROTEIN"/>
    <property type="match status" value="1"/>
</dbReference>
<keyword evidence="6" id="KW-0732">Signal</keyword>
<dbReference type="GO" id="GO:0046872">
    <property type="term" value="F:metal ion binding"/>
    <property type="evidence" value="ECO:0007669"/>
    <property type="project" value="UniProtKB-KW"/>
</dbReference>
<dbReference type="FunFam" id="1.20.120.1770:FF:000007">
    <property type="entry name" value="Cytochrome b561 and DOMON domain-containing protein"/>
    <property type="match status" value="1"/>
</dbReference>
<dbReference type="InterPro" id="IPR006593">
    <property type="entry name" value="Cyt_b561/ferric_Rdtase_TM"/>
</dbReference>
<protein>
    <recommendedName>
        <fullName evidence="11">Cytochrome b561 and DOMON domain-containing protein</fullName>
    </recommendedName>
</protein>
<feature type="domain" description="Cytochrome b561" evidence="15">
    <location>
        <begin position="210"/>
        <end position="410"/>
    </location>
</feature>
<feature type="transmembrane region" description="Helical" evidence="13">
    <location>
        <begin position="40"/>
        <end position="62"/>
    </location>
</feature>
<comment type="cofactor">
    <cofactor evidence="11">
        <name>heme b</name>
        <dbReference type="ChEBI" id="CHEBI:60344"/>
    </cofactor>
    <text evidence="11">Binds 2 heme b groups non-covalently.</text>
</comment>
<dbReference type="Proteomes" id="UP000447434">
    <property type="component" value="Chromosome 3"/>
</dbReference>
<comment type="function">
    <text evidence="10">May act as a catecholamine-responsive trans-membrane electron transporter.</text>
</comment>
<organism evidence="16 17">
    <name type="scientific">Lupinus albus</name>
    <name type="common">White lupine</name>
    <name type="synonym">Lupinus termis</name>
    <dbReference type="NCBI Taxonomy" id="3870"/>
    <lineage>
        <taxon>Eukaryota</taxon>
        <taxon>Viridiplantae</taxon>
        <taxon>Streptophyta</taxon>
        <taxon>Embryophyta</taxon>
        <taxon>Tracheophyta</taxon>
        <taxon>Spermatophyta</taxon>
        <taxon>Magnoliopsida</taxon>
        <taxon>eudicotyledons</taxon>
        <taxon>Gunneridae</taxon>
        <taxon>Pentapetalae</taxon>
        <taxon>rosids</taxon>
        <taxon>fabids</taxon>
        <taxon>Fabales</taxon>
        <taxon>Fabaceae</taxon>
        <taxon>Papilionoideae</taxon>
        <taxon>50 kb inversion clade</taxon>
        <taxon>genistoids sensu lato</taxon>
        <taxon>core genistoids</taxon>
        <taxon>Genisteae</taxon>
        <taxon>Lupinus</taxon>
    </lineage>
</organism>
<dbReference type="PROSITE" id="PS50939">
    <property type="entry name" value="CYTOCHROME_B561"/>
    <property type="match status" value="1"/>
</dbReference>
<feature type="binding site" description="axial binding residue" evidence="12">
    <location>
        <position position="355"/>
    </location>
    <ligand>
        <name>heme b</name>
        <dbReference type="ChEBI" id="CHEBI:60344"/>
        <label>1</label>
    </ligand>
    <ligandPart>
        <name>Fe</name>
        <dbReference type="ChEBI" id="CHEBI:18248"/>
    </ligandPart>
</feature>
<keyword evidence="5 12" id="KW-0479">Metal-binding</keyword>
<feature type="transmembrane region" description="Helical" evidence="13">
    <location>
        <begin position="281"/>
        <end position="302"/>
    </location>
</feature>
<keyword evidence="4 13" id="KW-0812">Transmembrane</keyword>
<evidence type="ECO:0000256" key="10">
    <source>
        <dbReference type="ARBA" id="ARBA00053871"/>
    </source>
</evidence>
<keyword evidence="12" id="KW-0408">Iron</keyword>
<accession>A0A6A4QWX8</accession>
<keyword evidence="7 11" id="KW-0249">Electron transport</keyword>
<dbReference type="InterPro" id="IPR017214">
    <property type="entry name" value="UCP037471"/>
</dbReference>
<dbReference type="CDD" id="cd09629">
    <property type="entry name" value="DOMON_CIL1_like"/>
    <property type="match status" value="1"/>
</dbReference>
<dbReference type="InterPro" id="IPR045265">
    <property type="entry name" value="AIR12_DOMON"/>
</dbReference>
<evidence type="ECO:0000313" key="16">
    <source>
        <dbReference type="EMBL" id="KAE9617973.1"/>
    </source>
</evidence>
<evidence type="ECO:0000256" key="5">
    <source>
        <dbReference type="ARBA" id="ARBA00022723"/>
    </source>
</evidence>
<reference evidence="17" key="1">
    <citation type="journal article" date="2020" name="Nat. Commun.">
        <title>Genome sequence of the cluster root forming white lupin.</title>
        <authorList>
            <person name="Hufnagel B."/>
            <person name="Marques A."/>
            <person name="Soriano A."/>
            <person name="Marques L."/>
            <person name="Divol F."/>
            <person name="Doumas P."/>
            <person name="Sallet E."/>
            <person name="Mancinotti D."/>
            <person name="Carrere S."/>
            <person name="Marande W."/>
            <person name="Arribat S."/>
            <person name="Keller J."/>
            <person name="Huneau C."/>
            <person name="Blein T."/>
            <person name="Aime D."/>
            <person name="Laguerre M."/>
            <person name="Taylor J."/>
            <person name="Schubert V."/>
            <person name="Nelson M."/>
            <person name="Geu-Flores F."/>
            <person name="Crespi M."/>
            <person name="Gallardo-Guerrero K."/>
            <person name="Delaux P.-M."/>
            <person name="Salse J."/>
            <person name="Berges H."/>
            <person name="Guyot R."/>
            <person name="Gouzy J."/>
            <person name="Peret B."/>
        </authorList>
    </citation>
    <scope>NUCLEOTIDE SEQUENCE [LARGE SCALE GENOMIC DNA]</scope>
    <source>
        <strain evidence="17">cv. Amiga</strain>
    </source>
</reference>
<comment type="caution">
    <text evidence="16">The sequence shown here is derived from an EMBL/GenBank/DDBJ whole genome shotgun (WGS) entry which is preliminary data.</text>
</comment>
<evidence type="ECO:0000256" key="1">
    <source>
        <dbReference type="ARBA" id="ARBA00004141"/>
    </source>
</evidence>
<proteinExistence type="predicted"/>
<dbReference type="Pfam" id="PF04526">
    <property type="entry name" value="DUF568"/>
    <property type="match status" value="1"/>
</dbReference>
<dbReference type="PANTHER" id="PTHR23130:SF195">
    <property type="entry name" value="CYTOCHROME B561 AND DOMON DOMAIN-CONTAINING PROTEIN"/>
    <property type="match status" value="1"/>
</dbReference>
<feature type="transmembrane region" description="Helical" evidence="13">
    <location>
        <begin position="386"/>
        <end position="409"/>
    </location>
</feature>
<evidence type="ECO:0000313" key="17">
    <source>
        <dbReference type="Proteomes" id="UP000447434"/>
    </source>
</evidence>
<keyword evidence="17" id="KW-1185">Reference proteome</keyword>
<dbReference type="InterPro" id="IPR005018">
    <property type="entry name" value="DOMON_domain"/>
</dbReference>
<keyword evidence="8 13" id="KW-1133">Transmembrane helix</keyword>
<feature type="binding site" description="axial binding residue" evidence="12">
    <location>
        <position position="286"/>
    </location>
    <ligand>
        <name>heme b</name>
        <dbReference type="ChEBI" id="CHEBI:60344"/>
        <label>1</label>
    </ligand>
    <ligandPart>
        <name>Fe</name>
        <dbReference type="ChEBI" id="CHEBI:18248"/>
    </ligandPart>
</feature>
<dbReference type="CDD" id="cd08760">
    <property type="entry name" value="Cyt_b561_FRRS1_like"/>
    <property type="match status" value="1"/>
</dbReference>
<evidence type="ECO:0000256" key="9">
    <source>
        <dbReference type="ARBA" id="ARBA00023136"/>
    </source>
</evidence>
<comment type="subcellular location">
    <subcellularLocation>
        <location evidence="1">Membrane</location>
        <topology evidence="1">Multi-pass membrane protein</topology>
    </subcellularLocation>
</comment>
<keyword evidence="3" id="KW-0349">Heme</keyword>
<dbReference type="OrthoDB" id="2419613at2759"/>
<dbReference type="EMBL" id="WOCE01000003">
    <property type="protein sequence ID" value="KAE9617973.1"/>
    <property type="molecule type" value="Genomic_DNA"/>
</dbReference>
<dbReference type="Pfam" id="PF03188">
    <property type="entry name" value="Cytochrom_B561"/>
    <property type="match status" value="1"/>
</dbReference>
<evidence type="ECO:0000256" key="12">
    <source>
        <dbReference type="PIRSR" id="PIRSR037471-1"/>
    </source>
</evidence>
<keyword evidence="2 11" id="KW-0813">Transport</keyword>
<evidence type="ECO:0000256" key="13">
    <source>
        <dbReference type="SAM" id="Phobius"/>
    </source>
</evidence>
<dbReference type="PROSITE" id="PS50836">
    <property type="entry name" value="DOMON"/>
    <property type="match status" value="1"/>
</dbReference>
<feature type="binding site" description="axial binding residue" evidence="12">
    <location>
        <position position="250"/>
    </location>
    <ligand>
        <name>heme b</name>
        <dbReference type="ChEBI" id="CHEBI:60344"/>
        <label>1</label>
    </ligand>
    <ligandPart>
        <name>Fe</name>
        <dbReference type="ChEBI" id="CHEBI:18248"/>
    </ligandPart>
</feature>
<evidence type="ECO:0000256" key="7">
    <source>
        <dbReference type="ARBA" id="ARBA00022982"/>
    </source>
</evidence>
<evidence type="ECO:0000256" key="8">
    <source>
        <dbReference type="ARBA" id="ARBA00022989"/>
    </source>
</evidence>
<evidence type="ECO:0000256" key="11">
    <source>
        <dbReference type="PIRNR" id="PIRNR037471"/>
    </source>
</evidence>
<sequence>MIIYFCYCVVPNEIVSISLFLVFPSVRTSQNKQYYLYLHLYYQTSPMASSILLFLFLSFFILKTSSQTCTTQKLTVPKTKTLYSNCINLPYLNSYLQYTHNPSNSSLSIAFIASPPSPSGWVSWGLNPTGSGMVGTQAIAAYSEDGKMTIKTLDIQSYKVLVPGKLSYEVWDLSAEESDGVIRIFATLKVKEVGEVNHVWQVGPSVSNGRLDIHAFQPGNLNSKGILKFSGGHTSSSTVVDSNTRNKNIHGILNAVSWGVLFPLGVIIARYMRTFPSADPAWFYLHVGCQLSAYAIGVAGWATGLKLGSNSVGITYSLHRNIGISLFALATLQIFALFLRPKKDHKYRHFWNIYHHSIGYTIIILGLLNIFKGFDILNPEKKWKTTYIGVIAALGVIAVLLEVITWIVVLKRKANNSTKTVDGYNNNGQ</sequence>
<keyword evidence="9 11" id="KW-0472">Membrane</keyword>
<dbReference type="AlphaFoldDB" id="A0A6A4QWX8"/>